<dbReference type="Gene3D" id="2.30.30.90">
    <property type="match status" value="1"/>
</dbReference>
<proteinExistence type="predicted"/>
<comment type="caution">
    <text evidence="3">The sequence shown here is derived from an EMBL/GenBank/DDBJ whole genome shotgun (WGS) entry which is preliminary data.</text>
</comment>
<evidence type="ECO:0000259" key="2">
    <source>
        <dbReference type="SMART" id="SM00899"/>
    </source>
</evidence>
<accession>A0ABT3PRW1</accession>
<dbReference type="EMBL" id="JAGGJA010000014">
    <property type="protein sequence ID" value="MCW9708570.1"/>
    <property type="molecule type" value="Genomic_DNA"/>
</dbReference>
<dbReference type="SMART" id="SM00899">
    <property type="entry name" value="FeoA"/>
    <property type="match status" value="1"/>
</dbReference>
<dbReference type="InterPro" id="IPR007167">
    <property type="entry name" value="Fe-transptr_FeoA-like"/>
</dbReference>
<gene>
    <name evidence="3" type="ORF">J6I44_17040</name>
</gene>
<dbReference type="Pfam" id="PF04023">
    <property type="entry name" value="FeoA"/>
    <property type="match status" value="1"/>
</dbReference>
<evidence type="ECO:0000256" key="1">
    <source>
        <dbReference type="ARBA" id="ARBA00023004"/>
    </source>
</evidence>
<dbReference type="InterPro" id="IPR038157">
    <property type="entry name" value="FeoA_core_dom"/>
</dbReference>
<reference evidence="3 4" key="1">
    <citation type="submission" date="2021-03" db="EMBL/GenBank/DDBJ databases">
        <title>Aliifodinibius sp. nov., a new bacterium isolated from saline soil.</title>
        <authorList>
            <person name="Galisteo C."/>
            <person name="De La Haba R."/>
            <person name="Sanchez-Porro C."/>
            <person name="Ventosa A."/>
        </authorList>
    </citation>
    <scope>NUCLEOTIDE SEQUENCE [LARGE SCALE GENOMIC DNA]</scope>
    <source>
        <strain evidence="3 4">1BSP15-2V2</strain>
    </source>
</reference>
<organism evidence="3 4">
    <name type="scientific">Fodinibius salsisoli</name>
    <dbReference type="NCBI Taxonomy" id="2820877"/>
    <lineage>
        <taxon>Bacteria</taxon>
        <taxon>Pseudomonadati</taxon>
        <taxon>Balneolota</taxon>
        <taxon>Balneolia</taxon>
        <taxon>Balneolales</taxon>
        <taxon>Balneolaceae</taxon>
        <taxon>Fodinibius</taxon>
    </lineage>
</organism>
<dbReference type="SUPFAM" id="SSF50037">
    <property type="entry name" value="C-terminal domain of transcriptional repressors"/>
    <property type="match status" value="1"/>
</dbReference>
<evidence type="ECO:0000313" key="3">
    <source>
        <dbReference type="EMBL" id="MCW9708570.1"/>
    </source>
</evidence>
<sequence length="72" mass="7824">MHPLNTTEAGEQINIQCLGCNCQDACRLRELGCIEGVKGKIISNNSNIVLQIGESRLAISEELARTILVSLK</sequence>
<keyword evidence="4" id="KW-1185">Reference proteome</keyword>
<feature type="domain" description="Ferrous iron transporter FeoA-like" evidence="2">
    <location>
        <begin position="2"/>
        <end position="71"/>
    </location>
</feature>
<evidence type="ECO:0000313" key="4">
    <source>
        <dbReference type="Proteomes" id="UP001207918"/>
    </source>
</evidence>
<dbReference type="InterPro" id="IPR008988">
    <property type="entry name" value="Transcriptional_repressor_C"/>
</dbReference>
<keyword evidence="1" id="KW-0408">Iron</keyword>
<dbReference type="Proteomes" id="UP001207918">
    <property type="component" value="Unassembled WGS sequence"/>
</dbReference>
<protein>
    <submittedName>
        <fullName evidence="3">Ferrous iron transport protein A</fullName>
    </submittedName>
</protein>
<dbReference type="RefSeq" id="WP_265767355.1">
    <property type="nucleotide sequence ID" value="NZ_JAGGJA010000014.1"/>
</dbReference>
<name>A0ABT3PRW1_9BACT</name>